<keyword evidence="2" id="KW-0808">Transferase</keyword>
<dbReference type="GO" id="GO:0016301">
    <property type="term" value="F:kinase activity"/>
    <property type="evidence" value="ECO:0007669"/>
    <property type="project" value="UniProtKB-KW"/>
</dbReference>
<dbReference type="AlphaFoldDB" id="A0A158ABN0"/>
<accession>A0A158ABN0</accession>
<protein>
    <submittedName>
        <fullName evidence="7">Ribokinase-like domain-containing protein</fullName>
    </submittedName>
</protein>
<evidence type="ECO:0000256" key="5">
    <source>
        <dbReference type="ARBA" id="ARBA00022840"/>
    </source>
</evidence>
<dbReference type="PANTHER" id="PTHR43085:SF1">
    <property type="entry name" value="PSEUDOURIDINE KINASE-RELATED"/>
    <property type="match status" value="1"/>
</dbReference>
<comment type="similarity">
    <text evidence="1">Belongs to the carbohydrate kinase PfkB family.</text>
</comment>
<dbReference type="InterPro" id="IPR050306">
    <property type="entry name" value="PfkB_Carbo_kinase"/>
</dbReference>
<dbReference type="RefSeq" id="WP_061174562.1">
    <property type="nucleotide sequence ID" value="NZ_FCOE02000005.1"/>
</dbReference>
<feature type="domain" description="Carbohydrate kinase PfkB" evidence="6">
    <location>
        <begin position="56"/>
        <end position="308"/>
    </location>
</feature>
<evidence type="ECO:0000259" key="6">
    <source>
        <dbReference type="Pfam" id="PF00294"/>
    </source>
</evidence>
<keyword evidence="4" id="KW-0418">Kinase</keyword>
<dbReference type="OrthoDB" id="9795789at2"/>
<sequence>MAKTEAKPDVRPGCILTMGEILVEILATEIGQSFRQAGTLIGPFASGAPAIFIDQVAKCGSPCAIIGCVGDDDFGALNVERLREDGVDVSGISVIKAATTGSAFVTYRKDGDRDFIYNITNSASGHLSVSEIREHLLKDCRHFHVMGSSLFSFRIIEAMKSVIETVKANGGTVSFDPNIRKEMLRIPEMREALDFILDYTDVFLPSGHEVMLLASASTEKAAIDELLNRGVREVVVKRGKDGCSYYDGKDERHVQALPVTEVDPTGAGDCFGGTYIACRAQGMTVERALAYAGAAGARAVTYRGPMEGTATLAELDAFIKERAGVSHG</sequence>
<dbReference type="GO" id="GO:0005524">
    <property type="term" value="F:ATP binding"/>
    <property type="evidence" value="ECO:0007669"/>
    <property type="project" value="UniProtKB-KW"/>
</dbReference>
<reference evidence="7" key="1">
    <citation type="submission" date="2016-01" db="EMBL/GenBank/DDBJ databases">
        <authorList>
            <person name="Peeters C."/>
        </authorList>
    </citation>
    <scope>NUCLEOTIDE SEQUENCE [LARGE SCALE GENOMIC DNA]</scope>
    <source>
        <strain evidence="7">LMG 29323</strain>
    </source>
</reference>
<name>A0A158ABN0_9BURK</name>
<keyword evidence="8" id="KW-1185">Reference proteome</keyword>
<evidence type="ECO:0000313" key="8">
    <source>
        <dbReference type="Proteomes" id="UP000054911"/>
    </source>
</evidence>
<dbReference type="InterPro" id="IPR029056">
    <property type="entry name" value="Ribokinase-like"/>
</dbReference>
<dbReference type="SUPFAM" id="SSF53613">
    <property type="entry name" value="Ribokinase-like"/>
    <property type="match status" value="1"/>
</dbReference>
<keyword evidence="3" id="KW-0547">Nucleotide-binding</keyword>
<gene>
    <name evidence="7" type="ORF">AWB80_02068</name>
</gene>
<dbReference type="STRING" id="1777141.AWB80_02068"/>
<evidence type="ECO:0000313" key="7">
    <source>
        <dbReference type="EMBL" id="SAK55238.1"/>
    </source>
</evidence>
<dbReference type="Gene3D" id="3.40.1190.20">
    <property type="match status" value="1"/>
</dbReference>
<evidence type="ECO:0000256" key="4">
    <source>
        <dbReference type="ARBA" id="ARBA00022777"/>
    </source>
</evidence>
<dbReference type="InterPro" id="IPR011611">
    <property type="entry name" value="PfkB_dom"/>
</dbReference>
<organism evidence="7 8">
    <name type="scientific">Caballeronia pedi</name>
    <dbReference type="NCBI Taxonomy" id="1777141"/>
    <lineage>
        <taxon>Bacteria</taxon>
        <taxon>Pseudomonadati</taxon>
        <taxon>Pseudomonadota</taxon>
        <taxon>Betaproteobacteria</taxon>
        <taxon>Burkholderiales</taxon>
        <taxon>Burkholderiaceae</taxon>
        <taxon>Caballeronia</taxon>
    </lineage>
</organism>
<evidence type="ECO:0000256" key="3">
    <source>
        <dbReference type="ARBA" id="ARBA00022741"/>
    </source>
</evidence>
<dbReference type="Pfam" id="PF00294">
    <property type="entry name" value="PfkB"/>
    <property type="match status" value="1"/>
</dbReference>
<keyword evidence="5" id="KW-0067">ATP-binding</keyword>
<evidence type="ECO:0000256" key="1">
    <source>
        <dbReference type="ARBA" id="ARBA00010688"/>
    </source>
</evidence>
<evidence type="ECO:0000256" key="2">
    <source>
        <dbReference type="ARBA" id="ARBA00022679"/>
    </source>
</evidence>
<dbReference type="Proteomes" id="UP000054911">
    <property type="component" value="Unassembled WGS sequence"/>
</dbReference>
<dbReference type="PANTHER" id="PTHR43085">
    <property type="entry name" value="HEXOKINASE FAMILY MEMBER"/>
    <property type="match status" value="1"/>
</dbReference>
<dbReference type="EMBL" id="FCOE02000005">
    <property type="protein sequence ID" value="SAK55238.1"/>
    <property type="molecule type" value="Genomic_DNA"/>
</dbReference>
<dbReference type="CDD" id="cd01166">
    <property type="entry name" value="KdgK"/>
    <property type="match status" value="1"/>
</dbReference>
<comment type="caution">
    <text evidence="7">The sequence shown here is derived from an EMBL/GenBank/DDBJ whole genome shotgun (WGS) entry which is preliminary data.</text>
</comment>
<proteinExistence type="inferred from homology"/>